<proteinExistence type="inferred from homology"/>
<dbReference type="InterPro" id="IPR002640">
    <property type="entry name" value="Arylesterase"/>
</dbReference>
<gene>
    <name evidence="9" type="ORF">CONCODRAFT_3967</name>
</gene>
<keyword evidence="10" id="KW-1185">Reference proteome</keyword>
<accession>A0A137PDK9</accession>
<evidence type="ECO:0000256" key="7">
    <source>
        <dbReference type="PIRSR" id="PIRSR602640-3"/>
    </source>
</evidence>
<dbReference type="EMBL" id="KQ964441">
    <property type="protein sequence ID" value="KXN73083.1"/>
    <property type="molecule type" value="Genomic_DNA"/>
</dbReference>
<keyword evidence="6" id="KW-0479">Metal-binding</keyword>
<evidence type="ECO:0000313" key="9">
    <source>
        <dbReference type="EMBL" id="KXN73083.1"/>
    </source>
</evidence>
<feature type="binding site" evidence="6">
    <location>
        <position position="184"/>
    </location>
    <ligand>
        <name>Ca(2+)</name>
        <dbReference type="ChEBI" id="CHEBI:29108"/>
        <label>1</label>
        <note>catalytic</note>
    </ligand>
</feature>
<sequence length="392" mass="43934">MISPLNILLVSVLAYYVYNHYKTNFAPFINISPVKTTLAKDTCEVIKGPVGCEDIIIPKGENFGIFACGQDILFKKIWGGSKYTALSKNPLKQEELDKFYHYDLETSKLIEISVKNIPKGHTFGVHGFDMIADPENKDNYLLYVVNHMRNSSETVVKFHYDSIKKELNWFGTEYGTPGSLINPNGLVFLDVDNYLVTGPTKYQTELMIYAQVLGFFRGGLITHFSPSDISIISESVYFANGIVPSKDGKLLFVASSLDASVAVFKISKNKKKQIEFSYYDKIPVDAIPDNLNIDHETGDIFVAGMTSITEFFGYVTSPGLPTKDQNVGFRIIRIQIGKNAEDKNKYEFRTETVLEHDGTIHKMATVAAPHSKLNRVLIGSLFSDEVLNCKIN</sequence>
<dbReference type="OMA" id="CEDMWLH"/>
<feature type="binding site" evidence="6">
    <location>
        <position position="290"/>
    </location>
    <ligand>
        <name>Ca(2+)</name>
        <dbReference type="ChEBI" id="CHEBI:29108"/>
        <label>1</label>
        <note>catalytic</note>
    </ligand>
</feature>
<dbReference type="Proteomes" id="UP000070444">
    <property type="component" value="Unassembled WGS sequence"/>
</dbReference>
<keyword evidence="6" id="KW-0106">Calcium</keyword>
<dbReference type="OrthoDB" id="5307922at2759"/>
<evidence type="ECO:0000256" key="4">
    <source>
        <dbReference type="ARBA" id="ARBA00023180"/>
    </source>
</evidence>
<comment type="similarity">
    <text evidence="1">Belongs to the paraoxonase family.</text>
</comment>
<evidence type="ECO:0000256" key="8">
    <source>
        <dbReference type="SAM" id="SignalP"/>
    </source>
</evidence>
<dbReference type="Pfam" id="PF01731">
    <property type="entry name" value="Arylesterase"/>
    <property type="match status" value="1"/>
</dbReference>
<dbReference type="AlphaFoldDB" id="A0A137PDK9"/>
<evidence type="ECO:0000313" key="10">
    <source>
        <dbReference type="Proteomes" id="UP000070444"/>
    </source>
</evidence>
<keyword evidence="2" id="KW-0378">Hydrolase</keyword>
<comment type="cofactor">
    <cofactor evidence="6">
        <name>Ca(2+)</name>
        <dbReference type="ChEBI" id="CHEBI:29108"/>
    </cofactor>
    <text evidence="6">Binds 2 calcium ions per subunit.</text>
</comment>
<feature type="binding site" evidence="6">
    <location>
        <position position="240"/>
    </location>
    <ligand>
        <name>Ca(2+)</name>
        <dbReference type="ChEBI" id="CHEBI:29108"/>
        <label>1</label>
        <note>catalytic</note>
    </ligand>
</feature>
<dbReference type="PANTHER" id="PTHR11799:SF12">
    <property type="entry name" value="PARAOXONASE-RELATED"/>
    <property type="match status" value="1"/>
</dbReference>
<dbReference type="GO" id="GO:0004064">
    <property type="term" value="F:arylesterase activity"/>
    <property type="evidence" value="ECO:0007669"/>
    <property type="project" value="InterPro"/>
</dbReference>
<feature type="signal peptide" evidence="8">
    <location>
        <begin position="1"/>
        <end position="19"/>
    </location>
</feature>
<feature type="active site" description="Proton acceptor" evidence="5">
    <location>
        <position position="126"/>
    </location>
</feature>
<evidence type="ECO:0000256" key="5">
    <source>
        <dbReference type="PIRSR" id="PIRSR602640-1"/>
    </source>
</evidence>
<name>A0A137PDK9_CONC2</name>
<feature type="chain" id="PRO_5007294792" evidence="8">
    <location>
        <begin position="20"/>
        <end position="392"/>
    </location>
</feature>
<keyword evidence="8" id="KW-0732">Signal</keyword>
<keyword evidence="3 7" id="KW-1015">Disulfide bond</keyword>
<feature type="binding site" evidence="6">
    <location>
        <position position="54"/>
    </location>
    <ligand>
        <name>Ca(2+)</name>
        <dbReference type="ChEBI" id="CHEBI:29108"/>
        <label>2</label>
    </ligand>
</feature>
<dbReference type="PANTHER" id="PTHR11799">
    <property type="entry name" value="PARAOXONASE"/>
    <property type="match status" value="1"/>
</dbReference>
<dbReference type="InterPro" id="IPR051288">
    <property type="entry name" value="Serum_paraoxonase/arylesterase"/>
</dbReference>
<dbReference type="SUPFAM" id="SSF63829">
    <property type="entry name" value="Calcium-dependent phosphotriesterase"/>
    <property type="match status" value="1"/>
</dbReference>
<feature type="disulfide bond" description="In form B" evidence="7">
    <location>
        <begin position="43"/>
        <end position="389"/>
    </location>
</feature>
<evidence type="ECO:0000256" key="3">
    <source>
        <dbReference type="ARBA" id="ARBA00023157"/>
    </source>
</evidence>
<dbReference type="InterPro" id="IPR011042">
    <property type="entry name" value="6-blade_b-propeller_TolB-like"/>
</dbReference>
<dbReference type="Gene3D" id="2.120.10.30">
    <property type="entry name" value="TolB, C-terminal domain"/>
    <property type="match status" value="1"/>
</dbReference>
<reference evidence="9 10" key="1">
    <citation type="journal article" date="2015" name="Genome Biol. Evol.">
        <title>Phylogenomic analyses indicate that early fungi evolved digesting cell walls of algal ancestors of land plants.</title>
        <authorList>
            <person name="Chang Y."/>
            <person name="Wang S."/>
            <person name="Sekimoto S."/>
            <person name="Aerts A.L."/>
            <person name="Choi C."/>
            <person name="Clum A."/>
            <person name="LaButti K.M."/>
            <person name="Lindquist E.A."/>
            <person name="Yee Ngan C."/>
            <person name="Ohm R.A."/>
            <person name="Salamov A.A."/>
            <person name="Grigoriev I.V."/>
            <person name="Spatafora J.W."/>
            <person name="Berbee M.L."/>
        </authorList>
    </citation>
    <scope>NUCLEOTIDE SEQUENCE [LARGE SCALE GENOMIC DNA]</scope>
    <source>
        <strain evidence="9 10">NRRL 28638</strain>
    </source>
</reference>
<evidence type="ECO:0000256" key="1">
    <source>
        <dbReference type="ARBA" id="ARBA00008595"/>
    </source>
</evidence>
<dbReference type="GO" id="GO:0046872">
    <property type="term" value="F:metal ion binding"/>
    <property type="evidence" value="ECO:0007669"/>
    <property type="project" value="UniProtKB-KW"/>
</dbReference>
<protein>
    <submittedName>
        <fullName evidence="9">Calcium-dependent phosphotriesterase</fullName>
    </submittedName>
</protein>
<evidence type="ECO:0000256" key="6">
    <source>
        <dbReference type="PIRSR" id="PIRSR602640-2"/>
    </source>
</evidence>
<organism evidence="9 10">
    <name type="scientific">Conidiobolus coronatus (strain ATCC 28846 / CBS 209.66 / NRRL 28638)</name>
    <name type="common">Delacroixia coronata</name>
    <dbReference type="NCBI Taxonomy" id="796925"/>
    <lineage>
        <taxon>Eukaryota</taxon>
        <taxon>Fungi</taxon>
        <taxon>Fungi incertae sedis</taxon>
        <taxon>Zoopagomycota</taxon>
        <taxon>Entomophthoromycotina</taxon>
        <taxon>Entomophthoromycetes</taxon>
        <taxon>Entomophthorales</taxon>
        <taxon>Ancylistaceae</taxon>
        <taxon>Conidiobolus</taxon>
    </lineage>
</organism>
<keyword evidence="4" id="KW-0325">Glycoprotein</keyword>
<feature type="binding site" evidence="6">
    <location>
        <position position="289"/>
    </location>
    <ligand>
        <name>Ca(2+)</name>
        <dbReference type="ChEBI" id="CHEBI:29108"/>
        <label>1</label>
        <note>catalytic</note>
    </ligand>
</feature>
<evidence type="ECO:0000256" key="2">
    <source>
        <dbReference type="ARBA" id="ARBA00022801"/>
    </source>
</evidence>